<sequence>MQKDLNNIKNTGFKVPKDYFNTLEDTILSKIKAESILKNIDSPGFEMPNGYLDTLEDTVFNTLPKKENSKVISLFSKKNLIYISGVAAAIVIMFGFFWNNTNASEMELDYEMVESYLIDQNISSYEIASLLTEEELSNIDSEIMNEAFNDEGMEDYLLENVNFEDIIEQ</sequence>
<keyword evidence="1" id="KW-0472">Membrane</keyword>
<evidence type="ECO:0000313" key="2">
    <source>
        <dbReference type="EMBL" id="VAV84789.1"/>
    </source>
</evidence>
<reference evidence="2" key="1">
    <citation type="submission" date="2018-06" db="EMBL/GenBank/DDBJ databases">
        <authorList>
            <person name="Zhirakovskaya E."/>
        </authorList>
    </citation>
    <scope>NUCLEOTIDE SEQUENCE</scope>
</reference>
<keyword evidence="1" id="KW-1133">Transmembrane helix</keyword>
<evidence type="ECO:0000256" key="1">
    <source>
        <dbReference type="SAM" id="Phobius"/>
    </source>
</evidence>
<accession>A0A3B0QXF6</accession>
<proteinExistence type="predicted"/>
<feature type="transmembrane region" description="Helical" evidence="1">
    <location>
        <begin position="80"/>
        <end position="98"/>
    </location>
</feature>
<organism evidence="2">
    <name type="scientific">hydrothermal vent metagenome</name>
    <dbReference type="NCBI Taxonomy" id="652676"/>
    <lineage>
        <taxon>unclassified sequences</taxon>
        <taxon>metagenomes</taxon>
        <taxon>ecological metagenomes</taxon>
    </lineage>
</organism>
<gene>
    <name evidence="2" type="ORF">MNBD_BACTEROID02-476</name>
</gene>
<dbReference type="AlphaFoldDB" id="A0A3B0QXF6"/>
<dbReference type="EMBL" id="UOEB01000179">
    <property type="protein sequence ID" value="VAV84789.1"/>
    <property type="molecule type" value="Genomic_DNA"/>
</dbReference>
<name>A0A3B0QXF6_9ZZZZ</name>
<protein>
    <submittedName>
        <fullName evidence="2">Uncharacterized protein</fullName>
    </submittedName>
</protein>
<keyword evidence="1" id="KW-0812">Transmembrane</keyword>